<dbReference type="InterPro" id="IPR040335">
    <property type="entry name" value="MVB12A"/>
</dbReference>
<sequence>MEQSPTPITGLCIVADKTKPPRGFSPISKTNDDLSDADLWRKLLQLDAILDRLIFSRPARYLCFSRDTPNTGIKAPISVVTDITIVKESEPIPHGFVAIDYTADSRERALRKKFLCVKSEPRDAVVDAIGEIVLLNKPKKTPRGYTSAGKIQGIMVCFRVIVIPPNFGIHHSNSERNISITGQQPTGLYPGLEVGGGGPSQSTPDLSNVDHLRSAVNDFTIKPMNTGPKPLDGVEFKLNPIYEQSSGNKQKDVLPAFPQIDLSRLDSDEMDYRYQLEHSTLQYCSLLQRKGFVDFSRVL</sequence>
<dbReference type="GO" id="GO:0032801">
    <property type="term" value="P:receptor catabolic process"/>
    <property type="evidence" value="ECO:0007669"/>
    <property type="project" value="TreeGrafter"/>
</dbReference>
<evidence type="ECO:0000313" key="17">
    <source>
        <dbReference type="WBParaSite" id="MBELARI_LOCUS15750"/>
    </source>
</evidence>
<dbReference type="GO" id="GO:0031902">
    <property type="term" value="C:late endosome membrane"/>
    <property type="evidence" value="ECO:0007669"/>
    <property type="project" value="UniProtKB-SubCell"/>
</dbReference>
<dbReference type="GO" id="GO:0015031">
    <property type="term" value="P:protein transport"/>
    <property type="evidence" value="ECO:0007669"/>
    <property type="project" value="UniProtKB-KW"/>
</dbReference>
<evidence type="ECO:0000256" key="10">
    <source>
        <dbReference type="ARBA" id="ARBA00023136"/>
    </source>
</evidence>
<dbReference type="PROSITE" id="PS51498">
    <property type="entry name" value="MABP"/>
    <property type="match status" value="1"/>
</dbReference>
<reference evidence="17" key="1">
    <citation type="submission" date="2024-02" db="UniProtKB">
        <authorList>
            <consortium name="WormBaseParasite"/>
        </authorList>
    </citation>
    <scope>IDENTIFICATION</scope>
</reference>
<protein>
    <recommendedName>
        <fullName evidence="4">Multivesicular body subunit 12A</fullName>
    </recommendedName>
    <alternativeName>
        <fullName evidence="12">ESCRT-I complex subunit MVB12A</fullName>
    </alternativeName>
    <alternativeName>
        <fullName evidence="11">Protein FAM125A</fullName>
    </alternativeName>
</protein>
<evidence type="ECO:0000259" key="14">
    <source>
        <dbReference type="PROSITE" id="PS51497"/>
    </source>
</evidence>
<evidence type="ECO:0000259" key="15">
    <source>
        <dbReference type="PROSITE" id="PS51498"/>
    </source>
</evidence>
<evidence type="ECO:0000313" key="16">
    <source>
        <dbReference type="Proteomes" id="UP000887575"/>
    </source>
</evidence>
<comment type="function">
    <text evidence="13">Component of the ESCRT-I complex, a regulator of vesicular trafficking process. Required for the sorting of endocytic ubiquitinated cargos into multivesicular bodies.</text>
</comment>
<evidence type="ECO:0000256" key="13">
    <source>
        <dbReference type="ARBA" id="ARBA00053101"/>
    </source>
</evidence>
<evidence type="ECO:0000256" key="11">
    <source>
        <dbReference type="ARBA" id="ARBA00033002"/>
    </source>
</evidence>
<dbReference type="InterPro" id="IPR018798">
    <property type="entry name" value="MVB12A/B"/>
</dbReference>
<keyword evidence="7" id="KW-0967">Endosome</keyword>
<proteinExistence type="inferred from homology"/>
<dbReference type="PANTHER" id="PTHR31612:SF2">
    <property type="entry name" value="MULTIVESICULAR BODY SUBUNIT 12A"/>
    <property type="match status" value="1"/>
</dbReference>
<dbReference type="Pfam" id="PF10240">
    <property type="entry name" value="DUF2464"/>
    <property type="match status" value="1"/>
</dbReference>
<feature type="domain" description="UMA" evidence="14">
    <location>
        <begin position="231"/>
        <end position="281"/>
    </location>
</feature>
<dbReference type="GO" id="GO:0000813">
    <property type="term" value="C:ESCRT I complex"/>
    <property type="evidence" value="ECO:0007669"/>
    <property type="project" value="InterPro"/>
</dbReference>
<name>A0AAF3ENW3_9BILA</name>
<dbReference type="PROSITE" id="PS51497">
    <property type="entry name" value="UMA"/>
    <property type="match status" value="1"/>
</dbReference>
<dbReference type="PANTHER" id="PTHR31612">
    <property type="entry name" value="MULTIVESICULAR BODY SUBUNIT 12A"/>
    <property type="match status" value="1"/>
</dbReference>
<comment type="similarity">
    <text evidence="3">Belongs to the MVB12 family.</text>
</comment>
<dbReference type="Gene3D" id="2.100.10.50">
    <property type="match status" value="1"/>
</dbReference>
<dbReference type="GO" id="GO:0005829">
    <property type="term" value="C:cytosol"/>
    <property type="evidence" value="ECO:0007669"/>
    <property type="project" value="TreeGrafter"/>
</dbReference>
<dbReference type="FunFam" id="2.100.10.50:FF:000002">
    <property type="entry name" value="Multivesicular body subunit 12B"/>
    <property type="match status" value="1"/>
</dbReference>
<dbReference type="GO" id="GO:0042058">
    <property type="term" value="P:regulation of epidermal growth factor receptor signaling pathway"/>
    <property type="evidence" value="ECO:0007669"/>
    <property type="project" value="TreeGrafter"/>
</dbReference>
<dbReference type="AlphaFoldDB" id="A0AAF3ENW3"/>
<evidence type="ECO:0000256" key="7">
    <source>
        <dbReference type="ARBA" id="ARBA00022753"/>
    </source>
</evidence>
<keyword evidence="6" id="KW-0963">Cytoplasm</keyword>
<evidence type="ECO:0000256" key="1">
    <source>
        <dbReference type="ARBA" id="ARBA00004496"/>
    </source>
</evidence>
<feature type="domain" description="MABP" evidence="15">
    <location>
        <begin position="5"/>
        <end position="162"/>
    </location>
</feature>
<dbReference type="WBParaSite" id="MBELARI_LOCUS15750">
    <property type="protein sequence ID" value="MBELARI_LOCUS15750"/>
    <property type="gene ID" value="MBELARI_LOCUS15750"/>
</dbReference>
<dbReference type="InterPro" id="IPR023340">
    <property type="entry name" value="UMA"/>
</dbReference>
<keyword evidence="9" id="KW-0729">SH3-binding</keyword>
<keyword evidence="8" id="KW-0653">Protein transport</keyword>
<evidence type="ECO:0000256" key="12">
    <source>
        <dbReference type="ARBA" id="ARBA00033024"/>
    </source>
</evidence>
<evidence type="ECO:0000256" key="3">
    <source>
        <dbReference type="ARBA" id="ARBA00010432"/>
    </source>
</evidence>
<evidence type="ECO:0000256" key="2">
    <source>
        <dbReference type="ARBA" id="ARBA00004633"/>
    </source>
</evidence>
<dbReference type="GO" id="GO:0019075">
    <property type="term" value="P:virus maturation"/>
    <property type="evidence" value="ECO:0007669"/>
    <property type="project" value="TreeGrafter"/>
</dbReference>
<dbReference type="GO" id="GO:0017124">
    <property type="term" value="F:SH3 domain binding"/>
    <property type="evidence" value="ECO:0007669"/>
    <property type="project" value="UniProtKB-KW"/>
</dbReference>
<comment type="subcellular location">
    <subcellularLocation>
        <location evidence="1">Cytoplasm</location>
    </subcellularLocation>
    <subcellularLocation>
        <location evidence="2">Late endosome membrane</location>
        <topology evidence="2">Peripheral membrane protein</topology>
    </subcellularLocation>
</comment>
<keyword evidence="10" id="KW-0472">Membrane</keyword>
<evidence type="ECO:0000256" key="4">
    <source>
        <dbReference type="ARBA" id="ARBA00017653"/>
    </source>
</evidence>
<evidence type="ECO:0000256" key="8">
    <source>
        <dbReference type="ARBA" id="ARBA00022927"/>
    </source>
</evidence>
<dbReference type="GO" id="GO:0046755">
    <property type="term" value="P:viral budding"/>
    <property type="evidence" value="ECO:0007669"/>
    <property type="project" value="TreeGrafter"/>
</dbReference>
<dbReference type="GO" id="GO:0032510">
    <property type="term" value="P:endosome to lysosome transport via multivesicular body sorting pathway"/>
    <property type="evidence" value="ECO:0007669"/>
    <property type="project" value="TreeGrafter"/>
</dbReference>
<keyword evidence="16" id="KW-1185">Reference proteome</keyword>
<evidence type="ECO:0000256" key="9">
    <source>
        <dbReference type="ARBA" id="ARBA00023036"/>
    </source>
</evidence>
<organism evidence="16 17">
    <name type="scientific">Mesorhabditis belari</name>
    <dbReference type="NCBI Taxonomy" id="2138241"/>
    <lineage>
        <taxon>Eukaryota</taxon>
        <taxon>Metazoa</taxon>
        <taxon>Ecdysozoa</taxon>
        <taxon>Nematoda</taxon>
        <taxon>Chromadorea</taxon>
        <taxon>Rhabditida</taxon>
        <taxon>Rhabditina</taxon>
        <taxon>Rhabditomorpha</taxon>
        <taxon>Rhabditoidea</taxon>
        <taxon>Rhabditidae</taxon>
        <taxon>Mesorhabditinae</taxon>
        <taxon>Mesorhabditis</taxon>
    </lineage>
</organism>
<dbReference type="InterPro" id="IPR023341">
    <property type="entry name" value="MABP"/>
</dbReference>
<evidence type="ECO:0000256" key="6">
    <source>
        <dbReference type="ARBA" id="ARBA00022490"/>
    </source>
</evidence>
<keyword evidence="5" id="KW-0813">Transport</keyword>
<accession>A0AAF3ENW3</accession>
<dbReference type="Proteomes" id="UP000887575">
    <property type="component" value="Unassembled WGS sequence"/>
</dbReference>
<evidence type="ECO:0000256" key="5">
    <source>
        <dbReference type="ARBA" id="ARBA00022448"/>
    </source>
</evidence>